<accession>A0A4Q7VZT3</accession>
<dbReference type="InterPro" id="IPR010129">
    <property type="entry name" value="T1SS_HlyD"/>
</dbReference>
<comment type="subcellular location">
    <subcellularLocation>
        <location evidence="1 9">Cell inner membrane</location>
        <topology evidence="1 9">Single-pass membrane protein</topology>
    </subcellularLocation>
</comment>
<dbReference type="AlphaFoldDB" id="A0A4Q7VZT3"/>
<dbReference type="PANTHER" id="PTHR30386">
    <property type="entry name" value="MEMBRANE FUSION SUBUNIT OF EMRAB-TOLC MULTIDRUG EFFLUX PUMP"/>
    <property type="match status" value="1"/>
</dbReference>
<proteinExistence type="inferred from homology"/>
<dbReference type="PROSITE" id="PS00543">
    <property type="entry name" value="HLYD_FAMILY"/>
    <property type="match status" value="1"/>
</dbReference>
<dbReference type="Gene3D" id="2.40.30.170">
    <property type="match status" value="1"/>
</dbReference>
<gene>
    <name evidence="13" type="ORF">EV670_0333</name>
</gene>
<dbReference type="OrthoDB" id="9775513at2"/>
<keyword evidence="10" id="KW-0175">Coiled coil</keyword>
<dbReference type="NCBIfam" id="TIGR01843">
    <property type="entry name" value="type_I_hlyD"/>
    <property type="match status" value="1"/>
</dbReference>
<feature type="transmembrane region" description="Helical" evidence="9">
    <location>
        <begin position="65"/>
        <end position="82"/>
    </location>
</feature>
<name>A0A4Q7VZT3_9BURK</name>
<sequence>MNGQQAVVPRHPVIELLARYRAIFQAAWQQRRELAGPKRMADETAFLPAALSLQETPPHPAPRRVAIVLCLLFVIALAWSIFGQIDIVAVAPGRIVVSERTKTLQPLEASVVKRVLVKDGDVVQAGQVLVELDATNASADKASVEEQLASAVSEEWRATALLRALKLGKMPAAPPALVEGWSEGHRVSANGQLQAEWQDFTARLAKLGAERTRREAELATVRELIGKYEATLPIAKQREADFKNLTEQGFVSGHAGQDRMRERIEQERDLATQKARLVEARAALMETEQARASYLAETARALSERQALATLKRQQFTQERSKTEQRSRLTQLTAPVAGTVQQVAIHTEGGVVTPAQVLMVIVPSNAEVTAEVVINNKDIGFVNAGQVATIKLETFPFTRYGTVAATVKSVTADAVSDEKRGAIFPAALTLGQGSIDIDGKRIALSPGMNLTAEVRTGRRRVIDYLLSPVQRTASESLGER</sequence>
<dbReference type="GO" id="GO:0005886">
    <property type="term" value="C:plasma membrane"/>
    <property type="evidence" value="ECO:0007669"/>
    <property type="project" value="UniProtKB-SubCell"/>
</dbReference>
<feature type="domain" description="AprE-like beta-barrel" evidence="12">
    <location>
        <begin position="370"/>
        <end position="457"/>
    </location>
</feature>
<evidence type="ECO:0000256" key="5">
    <source>
        <dbReference type="ARBA" id="ARBA00022519"/>
    </source>
</evidence>
<dbReference type="RefSeq" id="WP_130430082.1">
    <property type="nucleotide sequence ID" value="NZ_SHKP01000004.1"/>
</dbReference>
<evidence type="ECO:0000256" key="6">
    <source>
        <dbReference type="ARBA" id="ARBA00022692"/>
    </source>
</evidence>
<dbReference type="Proteomes" id="UP000293671">
    <property type="component" value="Unassembled WGS sequence"/>
</dbReference>
<evidence type="ECO:0000259" key="12">
    <source>
        <dbReference type="Pfam" id="PF26002"/>
    </source>
</evidence>
<keyword evidence="7 9" id="KW-1133">Transmembrane helix</keyword>
<dbReference type="InterPro" id="IPR006144">
    <property type="entry name" value="Secretion_HlyD_CS"/>
</dbReference>
<dbReference type="EMBL" id="SHKP01000004">
    <property type="protein sequence ID" value="RZU02310.1"/>
    <property type="molecule type" value="Genomic_DNA"/>
</dbReference>
<evidence type="ECO:0000256" key="2">
    <source>
        <dbReference type="ARBA" id="ARBA00009477"/>
    </source>
</evidence>
<evidence type="ECO:0000256" key="1">
    <source>
        <dbReference type="ARBA" id="ARBA00004377"/>
    </source>
</evidence>
<reference evidence="13 14" key="1">
    <citation type="submission" date="2019-02" db="EMBL/GenBank/DDBJ databases">
        <title>Genomic Encyclopedia of Type Strains, Phase IV (KMG-IV): sequencing the most valuable type-strain genomes for metagenomic binning, comparative biology and taxonomic classification.</title>
        <authorList>
            <person name="Goeker M."/>
        </authorList>
    </citation>
    <scope>NUCLEOTIDE SEQUENCE [LARGE SCALE GENOMIC DNA]</scope>
    <source>
        <strain evidence="13 14">DSM 19570</strain>
    </source>
</reference>
<protein>
    <recommendedName>
        <fullName evidence="9">Membrane fusion protein (MFP) family protein</fullName>
    </recommendedName>
</protein>
<keyword evidence="4 9" id="KW-1003">Cell membrane</keyword>
<comment type="similarity">
    <text evidence="2 9">Belongs to the membrane fusion protein (MFP) (TC 8.A.1) family.</text>
</comment>
<feature type="coiled-coil region" evidence="10">
    <location>
        <begin position="261"/>
        <end position="297"/>
    </location>
</feature>
<keyword evidence="3 9" id="KW-0813">Transport</keyword>
<evidence type="ECO:0000256" key="4">
    <source>
        <dbReference type="ARBA" id="ARBA00022475"/>
    </source>
</evidence>
<keyword evidence="5 9" id="KW-0997">Cell inner membrane</keyword>
<evidence type="ECO:0000256" key="10">
    <source>
        <dbReference type="SAM" id="Coils"/>
    </source>
</evidence>
<evidence type="ECO:0000256" key="9">
    <source>
        <dbReference type="RuleBase" id="RU365093"/>
    </source>
</evidence>
<dbReference type="Gene3D" id="2.40.50.100">
    <property type="match status" value="1"/>
</dbReference>
<dbReference type="InterPro" id="IPR058982">
    <property type="entry name" value="Beta-barrel_AprE"/>
</dbReference>
<keyword evidence="8 9" id="KW-0472">Membrane</keyword>
<evidence type="ECO:0000256" key="8">
    <source>
        <dbReference type="ARBA" id="ARBA00023136"/>
    </source>
</evidence>
<dbReference type="InterPro" id="IPR059040">
    <property type="entry name" value="HH_CyaD-like"/>
</dbReference>
<feature type="domain" description="CyaD-like alpha-helical hairpin" evidence="11">
    <location>
        <begin position="133"/>
        <end position="329"/>
    </location>
</feature>
<evidence type="ECO:0000256" key="3">
    <source>
        <dbReference type="ARBA" id="ARBA00022448"/>
    </source>
</evidence>
<evidence type="ECO:0000256" key="7">
    <source>
        <dbReference type="ARBA" id="ARBA00022989"/>
    </source>
</evidence>
<evidence type="ECO:0000259" key="11">
    <source>
        <dbReference type="Pfam" id="PF25988"/>
    </source>
</evidence>
<dbReference type="Pfam" id="PF26002">
    <property type="entry name" value="Beta-barrel_AprE"/>
    <property type="match status" value="1"/>
</dbReference>
<dbReference type="PRINTS" id="PR01490">
    <property type="entry name" value="RTXTOXIND"/>
</dbReference>
<dbReference type="PANTHER" id="PTHR30386:SF27">
    <property type="entry name" value="MEMBRANE FUSION PROTEIN (MFP) FAMILY PROTEIN"/>
    <property type="match status" value="1"/>
</dbReference>
<keyword evidence="14" id="KW-1185">Reference proteome</keyword>
<evidence type="ECO:0000313" key="14">
    <source>
        <dbReference type="Proteomes" id="UP000293671"/>
    </source>
</evidence>
<evidence type="ECO:0000313" key="13">
    <source>
        <dbReference type="EMBL" id="RZU02310.1"/>
    </source>
</evidence>
<comment type="caution">
    <text evidence="13">The sequence shown here is derived from an EMBL/GenBank/DDBJ whole genome shotgun (WGS) entry which is preliminary data.</text>
</comment>
<dbReference type="InterPro" id="IPR050739">
    <property type="entry name" value="MFP"/>
</dbReference>
<dbReference type="GO" id="GO:0009306">
    <property type="term" value="P:protein secretion"/>
    <property type="evidence" value="ECO:0007669"/>
    <property type="project" value="InterPro"/>
</dbReference>
<dbReference type="Pfam" id="PF25988">
    <property type="entry name" value="HH_CyaD"/>
    <property type="match status" value="1"/>
</dbReference>
<organism evidence="13 14">
    <name type="scientific">Rivibacter subsaxonicus</name>
    <dbReference type="NCBI Taxonomy" id="457575"/>
    <lineage>
        <taxon>Bacteria</taxon>
        <taxon>Pseudomonadati</taxon>
        <taxon>Pseudomonadota</taxon>
        <taxon>Betaproteobacteria</taxon>
        <taxon>Burkholderiales</taxon>
        <taxon>Rivibacter</taxon>
    </lineage>
</organism>
<keyword evidence="6 9" id="KW-0812">Transmembrane</keyword>